<protein>
    <submittedName>
        <fullName evidence="1">Uncharacterized protein</fullName>
    </submittedName>
</protein>
<reference evidence="1 2" key="1">
    <citation type="journal article" date="2023" name="Plants (Basel)">
        <title>Bridging the Gap: Combining Genomics and Transcriptomics Approaches to Understand Stylosanthes scabra, an Orphan Legume from the Brazilian Caatinga.</title>
        <authorList>
            <person name="Ferreira-Neto J.R.C."/>
            <person name="da Silva M.D."/>
            <person name="Binneck E."/>
            <person name="de Melo N.F."/>
            <person name="da Silva R.H."/>
            <person name="de Melo A.L.T.M."/>
            <person name="Pandolfi V."/>
            <person name="Bustamante F.O."/>
            <person name="Brasileiro-Vidal A.C."/>
            <person name="Benko-Iseppon A.M."/>
        </authorList>
    </citation>
    <scope>NUCLEOTIDE SEQUENCE [LARGE SCALE GENOMIC DNA]</scope>
    <source>
        <tissue evidence="1">Leaves</tissue>
    </source>
</reference>
<dbReference type="EMBL" id="JASCZI010030580">
    <property type="protein sequence ID" value="MED6123719.1"/>
    <property type="molecule type" value="Genomic_DNA"/>
</dbReference>
<evidence type="ECO:0000313" key="1">
    <source>
        <dbReference type="EMBL" id="MED6123719.1"/>
    </source>
</evidence>
<dbReference type="Proteomes" id="UP001341840">
    <property type="component" value="Unassembled WGS sequence"/>
</dbReference>
<accession>A0ABU6RIP0</accession>
<evidence type="ECO:0000313" key="2">
    <source>
        <dbReference type="Proteomes" id="UP001341840"/>
    </source>
</evidence>
<organism evidence="1 2">
    <name type="scientific">Stylosanthes scabra</name>
    <dbReference type="NCBI Taxonomy" id="79078"/>
    <lineage>
        <taxon>Eukaryota</taxon>
        <taxon>Viridiplantae</taxon>
        <taxon>Streptophyta</taxon>
        <taxon>Embryophyta</taxon>
        <taxon>Tracheophyta</taxon>
        <taxon>Spermatophyta</taxon>
        <taxon>Magnoliopsida</taxon>
        <taxon>eudicotyledons</taxon>
        <taxon>Gunneridae</taxon>
        <taxon>Pentapetalae</taxon>
        <taxon>rosids</taxon>
        <taxon>fabids</taxon>
        <taxon>Fabales</taxon>
        <taxon>Fabaceae</taxon>
        <taxon>Papilionoideae</taxon>
        <taxon>50 kb inversion clade</taxon>
        <taxon>dalbergioids sensu lato</taxon>
        <taxon>Dalbergieae</taxon>
        <taxon>Pterocarpus clade</taxon>
        <taxon>Stylosanthes</taxon>
    </lineage>
</organism>
<sequence length="133" mass="14779">MREREQRTVLSAGARRAGAPCLSCGRALKWGPKSTLQWAHAGARPFQRLTGGHQVLGRGRTKFIARTRGRADAPRRGRERAVQLGSFGQMWPSSPRGRAKAITRERGGSIDKKFGNFRSCGRATRMENFLESI</sequence>
<keyword evidence="2" id="KW-1185">Reference proteome</keyword>
<gene>
    <name evidence="1" type="ORF">PIB30_051922</name>
</gene>
<proteinExistence type="predicted"/>
<comment type="caution">
    <text evidence="1">The sequence shown here is derived from an EMBL/GenBank/DDBJ whole genome shotgun (WGS) entry which is preliminary data.</text>
</comment>
<name>A0ABU6RIP0_9FABA</name>